<comment type="function">
    <text evidence="2">Functions as a ribosomal silencing factor. Interacts with ribosomal protein uL14 (rplN), blocking formation of intersubunit bridge B8. Prevents association of the 30S and 50S ribosomal subunits and the formation of functional ribosomes, thus repressing translation.</text>
</comment>
<comment type="subcellular location">
    <subcellularLocation>
        <location evidence="2">Cytoplasm</location>
    </subcellularLocation>
</comment>
<proteinExistence type="inferred from homology"/>
<reference evidence="3" key="1">
    <citation type="submission" date="2020-10" db="EMBL/GenBank/DDBJ databases">
        <authorList>
            <person name="Gilroy R."/>
        </authorList>
    </citation>
    <scope>NUCLEOTIDE SEQUENCE</scope>
    <source>
        <strain evidence="3">13766</strain>
    </source>
</reference>
<evidence type="ECO:0000313" key="4">
    <source>
        <dbReference type="Proteomes" id="UP000824140"/>
    </source>
</evidence>
<dbReference type="InterPro" id="IPR043519">
    <property type="entry name" value="NT_sf"/>
</dbReference>
<dbReference type="AlphaFoldDB" id="A0A9D1FZ28"/>
<protein>
    <recommendedName>
        <fullName evidence="2">Ribosomal silencing factor RsfS</fullName>
    </recommendedName>
</protein>
<dbReference type="HAMAP" id="MF_01477">
    <property type="entry name" value="Iojap_RsfS"/>
    <property type="match status" value="1"/>
</dbReference>
<dbReference type="PANTHER" id="PTHR21043:SF0">
    <property type="entry name" value="MITOCHONDRIAL ASSEMBLY OF RIBOSOMAL LARGE SUBUNIT PROTEIN 1"/>
    <property type="match status" value="1"/>
</dbReference>
<dbReference type="GO" id="GO:0090071">
    <property type="term" value="P:negative regulation of ribosome biogenesis"/>
    <property type="evidence" value="ECO:0007669"/>
    <property type="project" value="UniProtKB-UniRule"/>
</dbReference>
<comment type="subunit">
    <text evidence="2">Interacts with ribosomal protein uL14 (rplN).</text>
</comment>
<evidence type="ECO:0000256" key="2">
    <source>
        <dbReference type="HAMAP-Rule" id="MF_01477"/>
    </source>
</evidence>
<dbReference type="Pfam" id="PF02410">
    <property type="entry name" value="RsfS"/>
    <property type="match status" value="1"/>
</dbReference>
<reference evidence="3" key="2">
    <citation type="journal article" date="2021" name="PeerJ">
        <title>Extensive microbial diversity within the chicken gut microbiome revealed by metagenomics and culture.</title>
        <authorList>
            <person name="Gilroy R."/>
            <person name="Ravi A."/>
            <person name="Getino M."/>
            <person name="Pursley I."/>
            <person name="Horton D.L."/>
            <person name="Alikhan N.F."/>
            <person name="Baker D."/>
            <person name="Gharbi K."/>
            <person name="Hall N."/>
            <person name="Watson M."/>
            <person name="Adriaenssens E.M."/>
            <person name="Foster-Nyarko E."/>
            <person name="Jarju S."/>
            <person name="Secka A."/>
            <person name="Antonio M."/>
            <person name="Oren A."/>
            <person name="Chaudhuri R.R."/>
            <person name="La Ragione R."/>
            <person name="Hildebrand F."/>
            <person name="Pallen M.J."/>
        </authorList>
    </citation>
    <scope>NUCLEOTIDE SEQUENCE</scope>
    <source>
        <strain evidence="3">13766</strain>
    </source>
</reference>
<organism evidence="3 4">
    <name type="scientific">Candidatus Alectryocaccomicrobium excrementavium</name>
    <dbReference type="NCBI Taxonomy" id="2840668"/>
    <lineage>
        <taxon>Bacteria</taxon>
        <taxon>Bacillati</taxon>
        <taxon>Bacillota</taxon>
        <taxon>Clostridia</taxon>
        <taxon>Candidatus Alectryocaccomicrobium</taxon>
    </lineage>
</organism>
<gene>
    <name evidence="2 3" type="primary">rsfS</name>
    <name evidence="3" type="ORF">IAA84_00695</name>
</gene>
<dbReference type="GO" id="GO:0043023">
    <property type="term" value="F:ribosomal large subunit binding"/>
    <property type="evidence" value="ECO:0007669"/>
    <property type="project" value="TreeGrafter"/>
</dbReference>
<evidence type="ECO:0000256" key="1">
    <source>
        <dbReference type="ARBA" id="ARBA00010574"/>
    </source>
</evidence>
<dbReference type="NCBIfam" id="TIGR00090">
    <property type="entry name" value="rsfS_iojap_ybeB"/>
    <property type="match status" value="1"/>
</dbReference>
<dbReference type="Gene3D" id="3.30.460.10">
    <property type="entry name" value="Beta Polymerase, domain 2"/>
    <property type="match status" value="1"/>
</dbReference>
<dbReference type="GO" id="GO:0042256">
    <property type="term" value="P:cytosolic ribosome assembly"/>
    <property type="evidence" value="ECO:0007669"/>
    <property type="project" value="UniProtKB-UniRule"/>
</dbReference>
<sequence length="118" mass="13895">MNPQKLALDIAKILYEKQAKDITVLQVDHLTSVTDYFVIATGRSAQAVRALAEDLQDKLETQEIYPRRKEGFRESRWIVLDYSSVIVHIFHPEEREYYNIERLWTDGSNRVALHFQDE</sequence>
<dbReference type="GO" id="GO:0005737">
    <property type="term" value="C:cytoplasm"/>
    <property type="evidence" value="ECO:0007669"/>
    <property type="project" value="UniProtKB-SubCell"/>
</dbReference>
<comment type="caution">
    <text evidence="3">The sequence shown here is derived from an EMBL/GenBank/DDBJ whole genome shotgun (WGS) entry which is preliminary data.</text>
</comment>
<keyword evidence="2" id="KW-0810">Translation regulation</keyword>
<dbReference type="Proteomes" id="UP000824140">
    <property type="component" value="Unassembled WGS sequence"/>
</dbReference>
<dbReference type="SUPFAM" id="SSF81301">
    <property type="entry name" value="Nucleotidyltransferase"/>
    <property type="match status" value="1"/>
</dbReference>
<dbReference type="GO" id="GO:0017148">
    <property type="term" value="P:negative regulation of translation"/>
    <property type="evidence" value="ECO:0007669"/>
    <property type="project" value="UniProtKB-UniRule"/>
</dbReference>
<dbReference type="InterPro" id="IPR004394">
    <property type="entry name" value="Iojap/RsfS/C7orf30"/>
</dbReference>
<name>A0A9D1FZ28_9FIRM</name>
<comment type="similarity">
    <text evidence="1 2">Belongs to the Iojap/RsfS family.</text>
</comment>
<evidence type="ECO:0000313" key="3">
    <source>
        <dbReference type="EMBL" id="HIS91515.1"/>
    </source>
</evidence>
<dbReference type="PANTHER" id="PTHR21043">
    <property type="entry name" value="IOJAP SUPERFAMILY ORTHOLOG"/>
    <property type="match status" value="1"/>
</dbReference>
<accession>A0A9D1FZ28</accession>
<keyword evidence="2" id="KW-0678">Repressor</keyword>
<keyword evidence="2" id="KW-0963">Cytoplasm</keyword>
<dbReference type="EMBL" id="DVJN01000013">
    <property type="protein sequence ID" value="HIS91515.1"/>
    <property type="molecule type" value="Genomic_DNA"/>
</dbReference>